<evidence type="ECO:0000256" key="6">
    <source>
        <dbReference type="ARBA" id="ARBA00023027"/>
    </source>
</evidence>
<comment type="caution">
    <text evidence="13">The sequence shown here is derived from an EMBL/GenBank/DDBJ whole genome shotgun (WGS) entry which is preliminary data.</text>
</comment>
<dbReference type="GO" id="GO:0016614">
    <property type="term" value="F:oxidoreductase activity, acting on CH-OH group of donors"/>
    <property type="evidence" value="ECO:0007669"/>
    <property type="project" value="InterPro"/>
</dbReference>
<feature type="binding site" evidence="10">
    <location>
        <position position="170"/>
    </location>
    <ligand>
        <name>glycerol</name>
        <dbReference type="ChEBI" id="CHEBI:17754"/>
    </ligand>
</feature>
<name>A0A942UTV3_9FIRM</name>
<dbReference type="Proteomes" id="UP000724672">
    <property type="component" value="Unassembled WGS sequence"/>
</dbReference>
<comment type="cofactor">
    <cofactor evidence="10">
        <name>Zn(2+)</name>
        <dbReference type="ChEBI" id="CHEBI:29105"/>
    </cofactor>
    <text evidence="10">Binds 1 zinc ion per subunit.</text>
</comment>
<keyword evidence="3 10" id="KW-0479">Metal-binding</keyword>
<evidence type="ECO:0000313" key="13">
    <source>
        <dbReference type="EMBL" id="MBS4537885.1"/>
    </source>
</evidence>
<feature type="binding site" evidence="12">
    <location>
        <position position="127"/>
    </location>
    <ligand>
        <name>NAD(+)</name>
        <dbReference type="ChEBI" id="CHEBI:57540"/>
    </ligand>
</feature>
<evidence type="ECO:0000256" key="2">
    <source>
        <dbReference type="ARBA" id="ARBA00022516"/>
    </source>
</evidence>
<keyword evidence="6 12" id="KW-0520">NAD</keyword>
<evidence type="ECO:0000256" key="4">
    <source>
        <dbReference type="ARBA" id="ARBA00022857"/>
    </source>
</evidence>
<organism evidence="13 14">
    <name type="scientific">Anaeromonas frigoriresistens</name>
    <dbReference type="NCBI Taxonomy" id="2683708"/>
    <lineage>
        <taxon>Bacteria</taxon>
        <taxon>Bacillati</taxon>
        <taxon>Bacillota</taxon>
        <taxon>Tissierellia</taxon>
        <taxon>Tissierellales</taxon>
        <taxon>Thermohalobacteraceae</taxon>
        <taxon>Anaeromonas</taxon>
    </lineage>
</organism>
<dbReference type="InterPro" id="IPR032837">
    <property type="entry name" value="G1PDH"/>
</dbReference>
<dbReference type="EMBL" id="WSFT01000023">
    <property type="protein sequence ID" value="MBS4537885.1"/>
    <property type="molecule type" value="Genomic_DNA"/>
</dbReference>
<dbReference type="AlphaFoldDB" id="A0A942UTV3"/>
<reference evidence="13" key="1">
    <citation type="submission" date="2019-12" db="EMBL/GenBank/DDBJ databases">
        <title>Clostridiaceae gen. nov. sp. nov., isolated from sediment in Xinjiang, China.</title>
        <authorList>
            <person name="Zhang R."/>
        </authorList>
    </citation>
    <scope>NUCLEOTIDE SEQUENCE</scope>
    <source>
        <strain evidence="13">D2Q-11</strain>
    </source>
</reference>
<dbReference type="RefSeq" id="WP_203365815.1">
    <property type="nucleotide sequence ID" value="NZ_WSFT01000023.1"/>
</dbReference>
<dbReference type="PIRSF" id="PIRSF000112">
    <property type="entry name" value="Glycerol_dehydrogenase"/>
    <property type="match status" value="1"/>
</dbReference>
<protein>
    <submittedName>
        <fullName evidence="13">Iron-containing alcohol dehydrogenase family protein</fullName>
    </submittedName>
</protein>
<evidence type="ECO:0000256" key="11">
    <source>
        <dbReference type="PIRSR" id="PIRSR000112-2"/>
    </source>
</evidence>
<evidence type="ECO:0000256" key="3">
    <source>
        <dbReference type="ARBA" id="ARBA00022723"/>
    </source>
</evidence>
<dbReference type="SUPFAM" id="SSF56796">
    <property type="entry name" value="Dehydroquinate synthase-like"/>
    <property type="match status" value="1"/>
</dbReference>
<keyword evidence="5" id="KW-0560">Oxidoreductase</keyword>
<evidence type="ECO:0000256" key="7">
    <source>
        <dbReference type="ARBA" id="ARBA00023098"/>
    </source>
</evidence>
<feature type="binding site" evidence="12">
    <location>
        <begin position="96"/>
        <end position="100"/>
    </location>
    <ligand>
        <name>NAD(+)</name>
        <dbReference type="ChEBI" id="CHEBI:57540"/>
    </ligand>
</feature>
<keyword evidence="10" id="KW-0862">Zinc</keyword>
<dbReference type="GO" id="GO:0008654">
    <property type="term" value="P:phospholipid biosynthetic process"/>
    <property type="evidence" value="ECO:0007669"/>
    <property type="project" value="UniProtKB-KW"/>
</dbReference>
<keyword evidence="4" id="KW-0521">NADP</keyword>
<evidence type="ECO:0000313" key="14">
    <source>
        <dbReference type="Proteomes" id="UP000724672"/>
    </source>
</evidence>
<feature type="binding site" evidence="11">
    <location>
        <position position="123"/>
    </location>
    <ligand>
        <name>glycerol</name>
        <dbReference type="ChEBI" id="CHEBI:17754"/>
    </ligand>
</feature>
<evidence type="ECO:0000256" key="1">
    <source>
        <dbReference type="ARBA" id="ARBA00022490"/>
    </source>
</evidence>
<feature type="binding site" evidence="10">
    <location>
        <position position="265"/>
    </location>
    <ligand>
        <name>glycerol</name>
        <dbReference type="ChEBI" id="CHEBI:17754"/>
    </ligand>
</feature>
<proteinExistence type="predicted"/>
<sequence length="352" mass="39289">MVNRTHRINIPSILESGPDSIERTGYLLNREGLNNIAVFYDKKIKEMFGKNIERILNRENIKFDTYIIKNNDYSDISNRAFSLPNNIEAIIGMGGGRVIDVSKYIAFLRKLSFISIPTSTSNDGFSSPVASLFIQGKRTTVPAKVPYGIIVDTNIIKGAPDYFIYSGVGDIVSNITALWDWNFEEMSGKGCVEDFALMISKKSINSLLNIHFKSVKDTSFIQNLVDSLIMNGIAMEISGSSAPSSGSEHLISHALDKIVDEPYLHGIQVGIATYIMSKIQDNKTNDINNLLHTTGFWKYTESLKIKKSDFIKAIDLAPSIKPQRHIAIHLEENRKLAKEIVISDDLLKGILI</sequence>
<dbReference type="Gene3D" id="1.20.1090.10">
    <property type="entry name" value="Dehydroquinate synthase-like - alpha domain"/>
    <property type="match status" value="1"/>
</dbReference>
<keyword evidence="9" id="KW-1208">Phospholipid metabolism</keyword>
<evidence type="ECO:0000256" key="10">
    <source>
        <dbReference type="PIRSR" id="PIRSR000112-1"/>
    </source>
</evidence>
<feature type="binding site" evidence="12">
    <location>
        <begin position="118"/>
        <end position="121"/>
    </location>
    <ligand>
        <name>NAD(+)</name>
        <dbReference type="ChEBI" id="CHEBI:57540"/>
    </ligand>
</feature>
<dbReference type="InterPro" id="IPR016205">
    <property type="entry name" value="Glycerol_DH"/>
</dbReference>
<evidence type="ECO:0000256" key="9">
    <source>
        <dbReference type="ARBA" id="ARBA00023264"/>
    </source>
</evidence>
<evidence type="ECO:0000256" key="5">
    <source>
        <dbReference type="ARBA" id="ARBA00023002"/>
    </source>
</evidence>
<keyword evidence="2" id="KW-0444">Lipid biosynthesis</keyword>
<dbReference type="GO" id="GO:0046872">
    <property type="term" value="F:metal ion binding"/>
    <property type="evidence" value="ECO:0007669"/>
    <property type="project" value="UniProtKB-KW"/>
</dbReference>
<dbReference type="PANTHER" id="PTHR43616:SF5">
    <property type="entry name" value="GLYCEROL DEHYDROGENASE 1"/>
    <property type="match status" value="1"/>
</dbReference>
<keyword evidence="7" id="KW-0443">Lipid metabolism</keyword>
<keyword evidence="14" id="KW-1185">Reference proteome</keyword>
<gene>
    <name evidence="13" type="ORF">GOQ27_05390</name>
</gene>
<dbReference type="Pfam" id="PF13685">
    <property type="entry name" value="Fe-ADH_2"/>
    <property type="match status" value="1"/>
</dbReference>
<accession>A0A942UTV3</accession>
<dbReference type="Gene3D" id="3.40.50.1970">
    <property type="match status" value="1"/>
</dbReference>
<evidence type="ECO:0000256" key="8">
    <source>
        <dbReference type="ARBA" id="ARBA00023209"/>
    </source>
</evidence>
<keyword evidence="8" id="KW-0594">Phospholipid biosynthesis</keyword>
<feature type="binding site" evidence="10">
    <location>
        <position position="249"/>
    </location>
    <ligand>
        <name>glycerol</name>
        <dbReference type="ChEBI" id="CHEBI:17754"/>
    </ligand>
</feature>
<dbReference type="CDD" id="cd08174">
    <property type="entry name" value="G1PDH-like"/>
    <property type="match status" value="1"/>
</dbReference>
<evidence type="ECO:0000256" key="12">
    <source>
        <dbReference type="PIRSR" id="PIRSR000112-3"/>
    </source>
</evidence>
<dbReference type="PANTHER" id="PTHR43616">
    <property type="entry name" value="GLYCEROL DEHYDROGENASE"/>
    <property type="match status" value="1"/>
</dbReference>
<keyword evidence="1" id="KW-0963">Cytoplasm</keyword>